<feature type="compositionally biased region" description="Basic and acidic residues" evidence="2">
    <location>
        <begin position="89"/>
        <end position="113"/>
    </location>
</feature>
<proteinExistence type="inferred from homology"/>
<keyword evidence="5" id="KW-1185">Reference proteome</keyword>
<dbReference type="InterPro" id="IPR029756">
    <property type="entry name" value="MTH1187/YkoF-like"/>
</dbReference>
<dbReference type="AlphaFoldDB" id="A0AA39LCL1"/>
<organism evidence="4 5">
    <name type="scientific">Sarocladium strictum</name>
    <name type="common">Black bundle disease fungus</name>
    <name type="synonym">Acremonium strictum</name>
    <dbReference type="NCBI Taxonomy" id="5046"/>
    <lineage>
        <taxon>Eukaryota</taxon>
        <taxon>Fungi</taxon>
        <taxon>Dikarya</taxon>
        <taxon>Ascomycota</taxon>
        <taxon>Pezizomycotina</taxon>
        <taxon>Sordariomycetes</taxon>
        <taxon>Hypocreomycetidae</taxon>
        <taxon>Hypocreales</taxon>
        <taxon>Sarocladiaceae</taxon>
        <taxon>Sarocladium</taxon>
    </lineage>
</organism>
<reference evidence="4" key="1">
    <citation type="submission" date="2022-10" db="EMBL/GenBank/DDBJ databases">
        <title>Determination and structural analysis of whole genome sequence of Sarocladium strictum F4-1.</title>
        <authorList>
            <person name="Hu L."/>
            <person name="Jiang Y."/>
        </authorList>
    </citation>
    <scope>NUCLEOTIDE SEQUENCE</scope>
    <source>
        <strain evidence="4">F4-1</strain>
    </source>
</reference>
<feature type="domain" description="Thiamine-binding protein" evidence="3">
    <location>
        <begin position="14"/>
        <end position="105"/>
    </location>
</feature>
<dbReference type="Proteomes" id="UP001175261">
    <property type="component" value="Unassembled WGS sequence"/>
</dbReference>
<dbReference type="PANTHER" id="PTHR33777">
    <property type="entry name" value="UPF0045 PROTEIN ECM15"/>
    <property type="match status" value="1"/>
</dbReference>
<evidence type="ECO:0000259" key="3">
    <source>
        <dbReference type="Pfam" id="PF01910"/>
    </source>
</evidence>
<evidence type="ECO:0000313" key="4">
    <source>
        <dbReference type="EMBL" id="KAK0392836.1"/>
    </source>
</evidence>
<evidence type="ECO:0000313" key="5">
    <source>
        <dbReference type="Proteomes" id="UP001175261"/>
    </source>
</evidence>
<comment type="similarity">
    <text evidence="1">Belongs to the UPF0045 family.</text>
</comment>
<dbReference type="PANTHER" id="PTHR33777:SF1">
    <property type="entry name" value="UPF0045 PROTEIN ECM15"/>
    <property type="match status" value="1"/>
</dbReference>
<accession>A0AA39LCL1</accession>
<dbReference type="InterPro" id="IPR002767">
    <property type="entry name" value="Thiamine_BP"/>
</dbReference>
<dbReference type="Pfam" id="PF01910">
    <property type="entry name" value="Thiamine_BP"/>
    <property type="match status" value="1"/>
</dbReference>
<dbReference type="EMBL" id="JAPDFR010000001">
    <property type="protein sequence ID" value="KAK0392836.1"/>
    <property type="molecule type" value="Genomic_DNA"/>
</dbReference>
<comment type="caution">
    <text evidence="4">The sequence shown here is derived from an EMBL/GenBank/DDBJ whole genome shotgun (WGS) entry which is preliminary data.</text>
</comment>
<feature type="region of interest" description="Disordered" evidence="2">
    <location>
        <begin position="84"/>
        <end position="113"/>
    </location>
</feature>
<protein>
    <recommendedName>
        <fullName evidence="3">Thiamine-binding protein domain-containing protein</fullName>
    </recommendedName>
</protein>
<gene>
    <name evidence="4" type="ORF">NLU13_2330</name>
</gene>
<name>A0AA39LCL1_SARSR</name>
<dbReference type="SUPFAM" id="SSF89957">
    <property type="entry name" value="MTH1187/YkoF-like"/>
    <property type="match status" value="1"/>
</dbReference>
<dbReference type="NCBIfam" id="TIGR00106">
    <property type="entry name" value="MTH1187 family thiamine-binding protein"/>
    <property type="match status" value="1"/>
</dbReference>
<evidence type="ECO:0000256" key="2">
    <source>
        <dbReference type="SAM" id="MobiDB-lite"/>
    </source>
</evidence>
<dbReference type="InterPro" id="IPR051614">
    <property type="entry name" value="UPF0045_domain"/>
</dbReference>
<sequence length="113" mass="12263">MDYSTISTPASCYADFCIVPVGTGSASVSAEVTEVQKLLRASGLKYTMHSAGTTVEGTWDEVFTIIGKAHTLVHQRGVVRVQTSLRTGTRTDKKQTAEDKVKSVERRLAEEGQ</sequence>
<evidence type="ECO:0000256" key="1">
    <source>
        <dbReference type="ARBA" id="ARBA00010272"/>
    </source>
</evidence>
<dbReference type="Gene3D" id="3.30.70.930">
    <property type="match status" value="1"/>
</dbReference>
<dbReference type="GO" id="GO:0005829">
    <property type="term" value="C:cytosol"/>
    <property type="evidence" value="ECO:0007669"/>
    <property type="project" value="TreeGrafter"/>
</dbReference>